<reference evidence="15 16" key="1">
    <citation type="journal article" date="2016" name="Nat. Commun.">
        <title>Thousands of microbial genomes shed light on interconnected biogeochemical processes in an aquifer system.</title>
        <authorList>
            <person name="Anantharaman K."/>
            <person name="Brown C.T."/>
            <person name="Hug L.A."/>
            <person name="Sharon I."/>
            <person name="Castelle C.J."/>
            <person name="Probst A.J."/>
            <person name="Thomas B.C."/>
            <person name="Singh A."/>
            <person name="Wilkins M.J."/>
            <person name="Karaoz U."/>
            <person name="Brodie E.L."/>
            <person name="Williams K.H."/>
            <person name="Hubbard S.S."/>
            <person name="Banfield J.F."/>
        </authorList>
    </citation>
    <scope>NUCLEOTIDE SEQUENCE [LARGE SCALE GENOMIC DNA]</scope>
</reference>
<dbReference type="EMBL" id="MEUA01000010">
    <property type="protein sequence ID" value="OGC16332.1"/>
    <property type="molecule type" value="Genomic_DNA"/>
</dbReference>
<dbReference type="Gene3D" id="3.50.40.10">
    <property type="entry name" value="Phenylalanyl-trna Synthetase, Chain B, domain 3"/>
    <property type="match status" value="1"/>
</dbReference>
<evidence type="ECO:0000256" key="8">
    <source>
        <dbReference type="ARBA" id="ARBA00022842"/>
    </source>
</evidence>
<keyword evidence="10 12" id="KW-0030">Aminoacyl-tRNA synthetase</keyword>
<keyword evidence="3 12" id="KW-0963">Cytoplasm</keyword>
<feature type="binding site" evidence="12">
    <location>
        <position position="344"/>
    </location>
    <ligand>
        <name>Mg(2+)</name>
        <dbReference type="ChEBI" id="CHEBI:18420"/>
        <note>shared with alpha subunit</note>
    </ligand>
</feature>
<dbReference type="InterPro" id="IPR004532">
    <property type="entry name" value="Phe-tRNA-ligase_IIc_bsu_bact"/>
</dbReference>
<dbReference type="FunFam" id="3.50.40.10:FF:000001">
    <property type="entry name" value="Phenylalanine--tRNA ligase beta subunit"/>
    <property type="match status" value="1"/>
</dbReference>
<evidence type="ECO:0000313" key="15">
    <source>
        <dbReference type="EMBL" id="OGC16332.1"/>
    </source>
</evidence>
<gene>
    <name evidence="12" type="primary">pheT</name>
    <name evidence="15" type="ORF">A2290_04465</name>
</gene>
<dbReference type="SMART" id="SM00873">
    <property type="entry name" value="B3_4"/>
    <property type="match status" value="1"/>
</dbReference>
<dbReference type="SUPFAM" id="SSF55681">
    <property type="entry name" value="Class II aaRS and biotin synthetases"/>
    <property type="match status" value="1"/>
</dbReference>
<feature type="domain" description="FDX-ACB" evidence="13">
    <location>
        <begin position="565"/>
        <end position="650"/>
    </location>
</feature>
<evidence type="ECO:0000256" key="6">
    <source>
        <dbReference type="ARBA" id="ARBA00022741"/>
    </source>
</evidence>
<keyword evidence="5 12" id="KW-0479">Metal-binding</keyword>
<dbReference type="GO" id="GO:0004826">
    <property type="term" value="F:phenylalanine-tRNA ligase activity"/>
    <property type="evidence" value="ECO:0007669"/>
    <property type="project" value="UniProtKB-UniRule"/>
</dbReference>
<keyword evidence="8 12" id="KW-0460">Magnesium</keyword>
<keyword evidence="6 12" id="KW-0547">Nucleotide-binding</keyword>
<sequence length="651" mass="73493">MKVPIEWLKDFVNINIKADELASLLTMAGLETSVSAGNFLEVDILPNRGDCQSVLGVSREVCAVTGAKSKTSKTKIKEIKEKISSYLRVDVRDKKLCPRYMARVIKNVKIKESPQWLKERLESCGIRSINNVVDVTNYILLGYGQPMHAFDADKLQSLSGSFKQIIVRRASDCEPFKTLDGGEHKLTRDMLVIADLERIVAIAGVMGGKNTEVSDSTTTIVLESAYFNPLSISKTSKETKLRTESSARFEKAVDWNMVGRALDLGAQLIAELGNGDVLSGIIDIAEKRSAPKILDLRFSRLEQLLGIKIFPEVAVKILRRLGFKIIKKDNKKLKVEVPSFRISDIEREIDLIEEISRINGYDKILTTMPTFIKKSLGDDTLDKVSYIKEILAGSGLYEVQTFSIVDPNNADGSALKISNPMTSEASVMRTDIISGLLKVISHNIRHQINDIRIYEVGKIFMPGTPHQEKDIIAGAITFPKSSYFDVKGIVENLLYEFVDCFYVSSVNNNLLHPNESGEIKDIGWFGLLHPEVSKKWNFRQDIFVFQLDLTALFLAKKEKRYSKLPRFPKVERDLAMFVSSNSSHQKIVDLIKKFGGEFLEEVELFDIYKNSRAYRLSFRDKNSTLTDDIVNEKFNTIQKALEEHLGVEIRR</sequence>
<feature type="domain" description="B5" evidence="14">
    <location>
        <begin position="289"/>
        <end position="366"/>
    </location>
</feature>
<protein>
    <recommendedName>
        <fullName evidence="12">Phenylalanine--tRNA ligase beta subunit</fullName>
        <ecNumber evidence="12">6.1.1.20</ecNumber>
    </recommendedName>
    <alternativeName>
        <fullName evidence="12">Phenylalanyl-tRNA synthetase beta subunit</fullName>
        <shortName evidence="12">PheRS</shortName>
    </alternativeName>
</protein>
<dbReference type="SUPFAM" id="SSF54991">
    <property type="entry name" value="Anticodon-binding domain of PheRS"/>
    <property type="match status" value="1"/>
</dbReference>
<dbReference type="GO" id="GO:0006432">
    <property type="term" value="P:phenylalanyl-tRNA aminoacylation"/>
    <property type="evidence" value="ECO:0007669"/>
    <property type="project" value="UniProtKB-UniRule"/>
</dbReference>
<evidence type="ECO:0000256" key="4">
    <source>
        <dbReference type="ARBA" id="ARBA00022598"/>
    </source>
</evidence>
<dbReference type="InterPro" id="IPR009061">
    <property type="entry name" value="DNA-bd_dom_put_sf"/>
</dbReference>
<evidence type="ECO:0000256" key="11">
    <source>
        <dbReference type="ARBA" id="ARBA00049255"/>
    </source>
</evidence>
<keyword evidence="7 12" id="KW-0067">ATP-binding</keyword>
<dbReference type="InterPro" id="IPR005121">
    <property type="entry name" value="Fdx_antiC-bd"/>
</dbReference>
<dbReference type="GO" id="GO:0009328">
    <property type="term" value="C:phenylalanine-tRNA ligase complex"/>
    <property type="evidence" value="ECO:0007669"/>
    <property type="project" value="TreeGrafter"/>
</dbReference>
<dbReference type="Gene3D" id="3.30.930.10">
    <property type="entry name" value="Bira Bifunctional Protein, Domain 2"/>
    <property type="match status" value="1"/>
</dbReference>
<dbReference type="Pfam" id="PF03483">
    <property type="entry name" value="B3_4"/>
    <property type="match status" value="1"/>
</dbReference>
<dbReference type="Gene3D" id="3.30.70.380">
    <property type="entry name" value="Ferrodoxin-fold anticodon-binding domain"/>
    <property type="match status" value="1"/>
</dbReference>
<dbReference type="SUPFAM" id="SSF56037">
    <property type="entry name" value="PheT/TilS domain"/>
    <property type="match status" value="1"/>
</dbReference>
<evidence type="ECO:0000256" key="5">
    <source>
        <dbReference type="ARBA" id="ARBA00022723"/>
    </source>
</evidence>
<dbReference type="Proteomes" id="UP000177905">
    <property type="component" value="Unassembled WGS sequence"/>
</dbReference>
<dbReference type="InterPro" id="IPR041616">
    <property type="entry name" value="PheRS_beta_core"/>
</dbReference>
<feature type="binding site" evidence="12">
    <location>
        <position position="353"/>
    </location>
    <ligand>
        <name>Mg(2+)</name>
        <dbReference type="ChEBI" id="CHEBI:18420"/>
        <note>shared with alpha subunit</note>
    </ligand>
</feature>
<comment type="subunit">
    <text evidence="2 12">Tetramer of two alpha and two beta subunits.</text>
</comment>
<evidence type="ECO:0000256" key="10">
    <source>
        <dbReference type="ARBA" id="ARBA00023146"/>
    </source>
</evidence>
<dbReference type="AlphaFoldDB" id="A0A1F4S7D3"/>
<dbReference type="Gene3D" id="3.30.56.10">
    <property type="match status" value="2"/>
</dbReference>
<evidence type="ECO:0000256" key="9">
    <source>
        <dbReference type="ARBA" id="ARBA00022917"/>
    </source>
</evidence>
<evidence type="ECO:0000256" key="12">
    <source>
        <dbReference type="HAMAP-Rule" id="MF_00283"/>
    </source>
</evidence>
<dbReference type="PROSITE" id="PS51447">
    <property type="entry name" value="FDX_ACB"/>
    <property type="match status" value="1"/>
</dbReference>
<comment type="catalytic activity">
    <reaction evidence="11 12">
        <text>tRNA(Phe) + L-phenylalanine + ATP = L-phenylalanyl-tRNA(Phe) + AMP + diphosphate + H(+)</text>
        <dbReference type="Rhea" id="RHEA:19413"/>
        <dbReference type="Rhea" id="RHEA-COMP:9668"/>
        <dbReference type="Rhea" id="RHEA-COMP:9699"/>
        <dbReference type="ChEBI" id="CHEBI:15378"/>
        <dbReference type="ChEBI" id="CHEBI:30616"/>
        <dbReference type="ChEBI" id="CHEBI:33019"/>
        <dbReference type="ChEBI" id="CHEBI:58095"/>
        <dbReference type="ChEBI" id="CHEBI:78442"/>
        <dbReference type="ChEBI" id="CHEBI:78531"/>
        <dbReference type="ChEBI" id="CHEBI:456215"/>
        <dbReference type="EC" id="6.1.1.20"/>
    </reaction>
</comment>
<dbReference type="PANTHER" id="PTHR10947">
    <property type="entry name" value="PHENYLALANYL-TRNA SYNTHETASE BETA CHAIN AND LEUCINE-RICH REPEAT-CONTAINING PROTEIN 47"/>
    <property type="match status" value="1"/>
</dbReference>
<dbReference type="NCBIfam" id="TIGR00472">
    <property type="entry name" value="pheT_bact"/>
    <property type="match status" value="1"/>
</dbReference>
<comment type="cofactor">
    <cofactor evidence="12">
        <name>Mg(2+)</name>
        <dbReference type="ChEBI" id="CHEBI:18420"/>
    </cofactor>
    <text evidence="12">Binds 2 magnesium ions per tetramer.</text>
</comment>
<proteinExistence type="inferred from homology"/>
<dbReference type="SMART" id="SM00874">
    <property type="entry name" value="B5"/>
    <property type="match status" value="1"/>
</dbReference>
<dbReference type="GO" id="GO:0005524">
    <property type="term" value="F:ATP binding"/>
    <property type="evidence" value="ECO:0007669"/>
    <property type="project" value="UniProtKB-UniRule"/>
</dbReference>
<dbReference type="CDD" id="cd00769">
    <property type="entry name" value="PheRS_beta_core"/>
    <property type="match status" value="1"/>
</dbReference>
<dbReference type="GO" id="GO:0000287">
    <property type="term" value="F:magnesium ion binding"/>
    <property type="evidence" value="ECO:0007669"/>
    <property type="project" value="UniProtKB-UniRule"/>
</dbReference>
<evidence type="ECO:0000256" key="1">
    <source>
        <dbReference type="ARBA" id="ARBA00008653"/>
    </source>
</evidence>
<dbReference type="EC" id="6.1.1.20" evidence="12"/>
<evidence type="ECO:0000256" key="3">
    <source>
        <dbReference type="ARBA" id="ARBA00022490"/>
    </source>
</evidence>
<dbReference type="InterPro" id="IPR005146">
    <property type="entry name" value="B3/B4_tRNA-bd"/>
</dbReference>
<dbReference type="Pfam" id="PF03147">
    <property type="entry name" value="FDX-ACB"/>
    <property type="match status" value="1"/>
</dbReference>
<keyword evidence="9 12" id="KW-0648">Protein biosynthesis</keyword>
<dbReference type="GO" id="GO:0003723">
    <property type="term" value="F:RNA binding"/>
    <property type="evidence" value="ECO:0007669"/>
    <property type="project" value="InterPro"/>
</dbReference>
<comment type="caution">
    <text evidence="15">The sequence shown here is derived from an EMBL/GenBank/DDBJ whole genome shotgun (WGS) entry which is preliminary data.</text>
</comment>
<name>A0A1F4S7D3_UNCSA</name>
<dbReference type="PROSITE" id="PS51483">
    <property type="entry name" value="B5"/>
    <property type="match status" value="1"/>
</dbReference>
<evidence type="ECO:0000259" key="14">
    <source>
        <dbReference type="PROSITE" id="PS51483"/>
    </source>
</evidence>
<comment type="subcellular location">
    <subcellularLocation>
        <location evidence="12">Cytoplasm</location>
    </subcellularLocation>
</comment>
<dbReference type="Pfam" id="PF03484">
    <property type="entry name" value="B5"/>
    <property type="match status" value="1"/>
</dbReference>
<evidence type="ECO:0000256" key="7">
    <source>
        <dbReference type="ARBA" id="ARBA00022840"/>
    </source>
</evidence>
<evidence type="ECO:0000313" key="16">
    <source>
        <dbReference type="Proteomes" id="UP000177905"/>
    </source>
</evidence>
<dbReference type="SUPFAM" id="SSF46955">
    <property type="entry name" value="Putative DNA-binding domain"/>
    <property type="match status" value="2"/>
</dbReference>
<dbReference type="InterPro" id="IPR045060">
    <property type="entry name" value="Phe-tRNA-ligase_IIc_bsu"/>
</dbReference>
<dbReference type="PANTHER" id="PTHR10947:SF0">
    <property type="entry name" value="PHENYLALANINE--TRNA LIGASE BETA SUBUNIT"/>
    <property type="match status" value="1"/>
</dbReference>
<comment type="similarity">
    <text evidence="1 12">Belongs to the phenylalanyl-tRNA synthetase beta subunit family. Type 1 subfamily.</text>
</comment>
<feature type="binding site" evidence="12">
    <location>
        <position position="354"/>
    </location>
    <ligand>
        <name>Mg(2+)</name>
        <dbReference type="ChEBI" id="CHEBI:18420"/>
        <note>shared with alpha subunit</note>
    </ligand>
</feature>
<dbReference type="Pfam" id="PF17759">
    <property type="entry name" value="tRNA_synthFbeta"/>
    <property type="match status" value="1"/>
</dbReference>
<dbReference type="InterPro" id="IPR020825">
    <property type="entry name" value="Phe-tRNA_synthase-like_B3/B4"/>
</dbReference>
<keyword evidence="4 12" id="KW-0436">Ligase</keyword>
<organism evidence="15 16">
    <name type="scientific">candidate division WOR-1 bacterium RIFOXYB2_FULL_36_35</name>
    <dbReference type="NCBI Taxonomy" id="1802578"/>
    <lineage>
        <taxon>Bacteria</taxon>
        <taxon>Bacillati</taxon>
        <taxon>Saganbacteria</taxon>
    </lineage>
</organism>
<feature type="binding site" evidence="12">
    <location>
        <position position="350"/>
    </location>
    <ligand>
        <name>Mg(2+)</name>
        <dbReference type="ChEBI" id="CHEBI:18420"/>
        <note>shared with alpha subunit</note>
    </ligand>
</feature>
<dbReference type="SMART" id="SM00896">
    <property type="entry name" value="FDX-ACB"/>
    <property type="match status" value="1"/>
</dbReference>
<dbReference type="InterPro" id="IPR005147">
    <property type="entry name" value="tRNA_synthase_B5-dom"/>
</dbReference>
<dbReference type="InterPro" id="IPR045864">
    <property type="entry name" value="aa-tRNA-synth_II/BPL/LPL"/>
</dbReference>
<evidence type="ECO:0000259" key="13">
    <source>
        <dbReference type="PROSITE" id="PS51447"/>
    </source>
</evidence>
<dbReference type="InterPro" id="IPR036690">
    <property type="entry name" value="Fdx_antiC-bd_sf"/>
</dbReference>
<evidence type="ECO:0000256" key="2">
    <source>
        <dbReference type="ARBA" id="ARBA00011209"/>
    </source>
</evidence>
<dbReference type="HAMAP" id="MF_00283">
    <property type="entry name" value="Phe_tRNA_synth_beta1"/>
    <property type="match status" value="1"/>
</dbReference>
<accession>A0A1F4S7D3</accession>